<evidence type="ECO:0000313" key="2">
    <source>
        <dbReference type="Proteomes" id="UP000095282"/>
    </source>
</evidence>
<feature type="compositionally biased region" description="Basic and acidic residues" evidence="1">
    <location>
        <begin position="41"/>
        <end position="50"/>
    </location>
</feature>
<feature type="compositionally biased region" description="Low complexity" evidence="1">
    <location>
        <begin position="63"/>
        <end position="82"/>
    </location>
</feature>
<feature type="compositionally biased region" description="Polar residues" evidence="1">
    <location>
        <begin position="208"/>
        <end position="222"/>
    </location>
</feature>
<dbReference type="Proteomes" id="UP000095282">
    <property type="component" value="Unplaced"/>
</dbReference>
<keyword evidence="2" id="KW-1185">Reference proteome</keyword>
<feature type="region of interest" description="Disordered" evidence="1">
    <location>
        <begin position="1"/>
        <end position="127"/>
    </location>
</feature>
<accession>A0A1I7TAL7</accession>
<proteinExistence type="predicted"/>
<reference evidence="3" key="1">
    <citation type="submission" date="2016-11" db="UniProtKB">
        <authorList>
            <consortium name="WormBaseParasite"/>
        </authorList>
    </citation>
    <scope>IDENTIFICATION</scope>
</reference>
<feature type="compositionally biased region" description="Basic and acidic residues" evidence="1">
    <location>
        <begin position="106"/>
        <end position="115"/>
    </location>
</feature>
<organism evidence="2 3">
    <name type="scientific">Caenorhabditis tropicalis</name>
    <dbReference type="NCBI Taxonomy" id="1561998"/>
    <lineage>
        <taxon>Eukaryota</taxon>
        <taxon>Metazoa</taxon>
        <taxon>Ecdysozoa</taxon>
        <taxon>Nematoda</taxon>
        <taxon>Chromadorea</taxon>
        <taxon>Rhabditida</taxon>
        <taxon>Rhabditina</taxon>
        <taxon>Rhabditomorpha</taxon>
        <taxon>Rhabditoidea</taxon>
        <taxon>Rhabditidae</taxon>
        <taxon>Peloderinae</taxon>
        <taxon>Caenorhabditis</taxon>
    </lineage>
</organism>
<protein>
    <submittedName>
        <fullName evidence="3">Transcription initiation factor TFIID subunit 11</fullName>
    </submittedName>
</protein>
<feature type="region of interest" description="Disordered" evidence="1">
    <location>
        <begin position="196"/>
        <end position="222"/>
    </location>
</feature>
<evidence type="ECO:0000313" key="3">
    <source>
        <dbReference type="WBParaSite" id="Csp11.Scaffold564.g4061.t1"/>
    </source>
</evidence>
<dbReference type="AlphaFoldDB" id="A0A1I7TAL7"/>
<name>A0A1I7TAL7_9PELO</name>
<dbReference type="WBParaSite" id="Csp11.Scaffold564.g4061.t1">
    <property type="protein sequence ID" value="Csp11.Scaffold564.g4061.t1"/>
    <property type="gene ID" value="Csp11.Scaffold564.g4061"/>
</dbReference>
<evidence type="ECO:0000256" key="1">
    <source>
        <dbReference type="SAM" id="MobiDB-lite"/>
    </source>
</evidence>
<sequence>MSKGPTTPTELPEDKENMSPTHSIHIVESGEESVPTSPQEKVTKEKKDSAKLATPKNAPAKNSEQQRASSPPSQRSSPAMSPLQVPTDNGLEDKLESILNEVKNNGYKEPDKFTAEPKFLQRKSKPNAMDEKILKKITAETDKINKMLEDAQLRMMFMMQNHSAATRRREHKQKNTQRPDYGQMLLNTMAQHPQRDWPECFISPTDPPQRSQDTNRHSVSSC</sequence>